<keyword evidence="4 7" id="KW-0812">Transmembrane</keyword>
<dbReference type="Pfam" id="PF07715">
    <property type="entry name" value="Plug"/>
    <property type="match status" value="1"/>
</dbReference>
<dbReference type="Pfam" id="PF13715">
    <property type="entry name" value="CarbopepD_reg_2"/>
    <property type="match status" value="1"/>
</dbReference>
<organism evidence="9 10">
    <name type="scientific">Persicitalea jodogahamensis</name>
    <dbReference type="NCBI Taxonomy" id="402147"/>
    <lineage>
        <taxon>Bacteria</taxon>
        <taxon>Pseudomonadati</taxon>
        <taxon>Bacteroidota</taxon>
        <taxon>Cytophagia</taxon>
        <taxon>Cytophagales</taxon>
        <taxon>Spirosomataceae</taxon>
        <taxon>Persicitalea</taxon>
    </lineage>
</organism>
<accession>A0A8J3GAE3</accession>
<dbReference type="FunFam" id="2.170.130.10:FF:000008">
    <property type="entry name" value="SusC/RagA family TonB-linked outer membrane protein"/>
    <property type="match status" value="1"/>
</dbReference>
<evidence type="ECO:0000256" key="4">
    <source>
        <dbReference type="ARBA" id="ARBA00022692"/>
    </source>
</evidence>
<keyword evidence="3 7" id="KW-1134">Transmembrane beta strand</keyword>
<dbReference type="InterPro" id="IPR012910">
    <property type="entry name" value="Plug_dom"/>
</dbReference>
<protein>
    <submittedName>
        <fullName evidence="9">SusC/RagA family TonB-linked outer membrane protein</fullName>
    </submittedName>
</protein>
<proteinExistence type="inferred from homology"/>
<keyword evidence="5 7" id="KW-0472">Membrane</keyword>
<evidence type="ECO:0000256" key="7">
    <source>
        <dbReference type="PROSITE-ProRule" id="PRU01360"/>
    </source>
</evidence>
<comment type="subcellular location">
    <subcellularLocation>
        <location evidence="1 7">Cell outer membrane</location>
        <topology evidence="1 7">Multi-pass membrane protein</topology>
    </subcellularLocation>
</comment>
<keyword evidence="2 7" id="KW-0813">Transport</keyword>
<dbReference type="InterPro" id="IPR037066">
    <property type="entry name" value="Plug_dom_sf"/>
</dbReference>
<evidence type="ECO:0000256" key="1">
    <source>
        <dbReference type="ARBA" id="ARBA00004571"/>
    </source>
</evidence>
<dbReference type="Gene3D" id="2.40.170.20">
    <property type="entry name" value="TonB-dependent receptor, beta-barrel domain"/>
    <property type="match status" value="1"/>
</dbReference>
<dbReference type="InterPro" id="IPR039426">
    <property type="entry name" value="TonB-dep_rcpt-like"/>
</dbReference>
<keyword evidence="10" id="KW-1185">Reference proteome</keyword>
<evidence type="ECO:0000256" key="5">
    <source>
        <dbReference type="ARBA" id="ARBA00023136"/>
    </source>
</evidence>
<dbReference type="NCBIfam" id="TIGR04056">
    <property type="entry name" value="OMP_RagA_SusC"/>
    <property type="match status" value="1"/>
</dbReference>
<dbReference type="SUPFAM" id="SSF49464">
    <property type="entry name" value="Carboxypeptidase regulatory domain-like"/>
    <property type="match status" value="1"/>
</dbReference>
<dbReference type="Proteomes" id="UP000598271">
    <property type="component" value="Unassembled WGS sequence"/>
</dbReference>
<dbReference type="Gene3D" id="2.170.130.10">
    <property type="entry name" value="TonB-dependent receptor, plug domain"/>
    <property type="match status" value="1"/>
</dbReference>
<evidence type="ECO:0000259" key="8">
    <source>
        <dbReference type="Pfam" id="PF07715"/>
    </source>
</evidence>
<gene>
    <name evidence="9" type="ORF">GCM10007390_37780</name>
</gene>
<dbReference type="EMBL" id="BMXF01000004">
    <property type="protein sequence ID" value="GHB80023.1"/>
    <property type="molecule type" value="Genomic_DNA"/>
</dbReference>
<dbReference type="GO" id="GO:0009279">
    <property type="term" value="C:cell outer membrane"/>
    <property type="evidence" value="ECO:0007669"/>
    <property type="project" value="UniProtKB-SubCell"/>
</dbReference>
<reference evidence="9 10" key="1">
    <citation type="journal article" date="2014" name="Int. J. Syst. Evol. Microbiol.">
        <title>Complete genome sequence of Corynebacterium casei LMG S-19264T (=DSM 44701T), isolated from a smear-ripened cheese.</title>
        <authorList>
            <consortium name="US DOE Joint Genome Institute (JGI-PGF)"/>
            <person name="Walter F."/>
            <person name="Albersmeier A."/>
            <person name="Kalinowski J."/>
            <person name="Ruckert C."/>
        </authorList>
    </citation>
    <scope>NUCLEOTIDE SEQUENCE [LARGE SCALE GENOMIC DNA]</scope>
    <source>
        <strain evidence="9 10">KCTC 12866</strain>
    </source>
</reference>
<dbReference type="InterPro" id="IPR036942">
    <property type="entry name" value="Beta-barrel_TonB_sf"/>
</dbReference>
<evidence type="ECO:0000313" key="10">
    <source>
        <dbReference type="Proteomes" id="UP000598271"/>
    </source>
</evidence>
<evidence type="ECO:0000256" key="6">
    <source>
        <dbReference type="ARBA" id="ARBA00023237"/>
    </source>
</evidence>
<dbReference type="Gene3D" id="3.55.50.30">
    <property type="match status" value="1"/>
</dbReference>
<evidence type="ECO:0000256" key="3">
    <source>
        <dbReference type="ARBA" id="ARBA00022452"/>
    </source>
</evidence>
<dbReference type="InterPro" id="IPR023996">
    <property type="entry name" value="TonB-dep_OMP_SusC/RagA"/>
</dbReference>
<dbReference type="RefSeq" id="WP_229581159.1">
    <property type="nucleotide sequence ID" value="NZ_BMXF01000004.1"/>
</dbReference>
<comment type="caution">
    <text evidence="9">The sequence shown here is derived from an EMBL/GenBank/DDBJ whole genome shotgun (WGS) entry which is preliminary data.</text>
</comment>
<comment type="similarity">
    <text evidence="7">Belongs to the TonB-dependent receptor family.</text>
</comment>
<dbReference type="NCBIfam" id="TIGR04057">
    <property type="entry name" value="SusC_RagA_signa"/>
    <property type="match status" value="1"/>
</dbReference>
<keyword evidence="6 7" id="KW-0998">Cell outer membrane</keyword>
<dbReference type="InterPro" id="IPR008969">
    <property type="entry name" value="CarboxyPept-like_regulatory"/>
</dbReference>
<dbReference type="PROSITE" id="PS52016">
    <property type="entry name" value="TONB_DEPENDENT_REC_3"/>
    <property type="match status" value="1"/>
</dbReference>
<sequence length="1159" mass="126545">MKKITTGQVLLKLMKFSFAQSVILFLLMGVSYAHPTDAQEYLSRRLSLQAENREIKQVLTDIEKSTEVRFVYSSQVISSSQKVSIQKTNATLGEVLENLLTPMKINYELVGRKIILSAKPAASQKASSSLFNMPVVAPKQLVSGTVKDETGGGLPGVSVVIKGTTRGTTTNTDGKFELDTPDGQATTLVFSFVGYASQEILLGSQEILLGSQTNLQITMLPENKALNEVVVVGYGTQKAKDVTGAVATINQDVIKDLPVATLDQKMIGQVAGVQITQPSGSPGGGTSVRIRGSGSLGAGNEPLYVVDGMPYSAGLNQNLNPLMLINPNDIESINILKDASSTAIYGSRGANGVIIITTKKGAFNKTNVTISAMTGVQTVPQKGRPDLMGARDFAEYQRNKIDIAVRRAENREATLDDYPAEYRDLDQLQGKGTDWYDLLLRDAPIHDYNVSVQKGSEDSRMDFSLGYFKQDGVLQYTGVERYSGKLSTETGIGKAITVGATIQPTFIKQNRTNTNSNREDVIGVANWANPVVSPYDENGNLLPYVRSPQSKYHSAWSFANPLFVLRETSQNQTQFQNLGSAFLEWRILPELVARTSLNTIWSTSKFSQFIPSTIGGSNRPPVAGTGQASNNRGESFNWLIENTLTYNKAFGNHRINVLAGYTTQKSTNNSLVIGASPYANDLIQTINAAQTISTWDQNINEWSIISYLGRINYGFQDKYLLTATIRSDGSSRFGANNRYATFPSIAGAWRVSEEDFLKDNRLISSLKLRASFGTSGNNNIGNYSHLAAINAGSYVFANNLVTASFVGLANPFLTWEESSQVDAGVDIELFKSNLLLTVDFYNRKSRNMLLNDVIPAITGFNSQIVNKGNVRNRGIEISLGGSPISGPLRWDVNANIAFNRNIVLSLNDNSDRILSGSNDGNPTHISVVGKPIGQFYGFINDGVYSKADIENPDIVKTPQVYEGNPKYRDVNGDGIVSDVLDYAIIGNPQPNFTFGLSNNLSYKRFTLGVIITGQQGGQVMNGLRQSIDNLQGFFNVRAAWVDRWRSTEDPGNGMLSGVPKLTPSWGHRVNSLWVEDASFLRIANVNIGYSLPDDLMRKTGFIRSARIYATIQNLAMFTKYEGANPEAQSRNINNTLSPGFDISSYPLSRTSSVGVSVTF</sequence>
<dbReference type="InterPro" id="IPR023997">
    <property type="entry name" value="TonB-dep_OMP_SusC/RagA_CS"/>
</dbReference>
<evidence type="ECO:0000256" key="2">
    <source>
        <dbReference type="ARBA" id="ARBA00022448"/>
    </source>
</evidence>
<feature type="domain" description="TonB-dependent receptor plug" evidence="8">
    <location>
        <begin position="239"/>
        <end position="353"/>
    </location>
</feature>
<name>A0A8J3GAE3_9BACT</name>
<dbReference type="Gene3D" id="2.60.40.1120">
    <property type="entry name" value="Carboxypeptidase-like, regulatory domain"/>
    <property type="match status" value="1"/>
</dbReference>
<dbReference type="AlphaFoldDB" id="A0A8J3GAE3"/>
<dbReference type="SUPFAM" id="SSF56935">
    <property type="entry name" value="Porins"/>
    <property type="match status" value="1"/>
</dbReference>
<evidence type="ECO:0000313" key="9">
    <source>
        <dbReference type="EMBL" id="GHB80023.1"/>
    </source>
</evidence>